<dbReference type="STRING" id="158898.SAMN04488548_1342717"/>
<evidence type="ECO:0000259" key="1">
    <source>
        <dbReference type="Pfam" id="PF12008"/>
    </source>
</evidence>
<gene>
    <name evidence="2" type="ORF">SAMN04488548_1342717</name>
</gene>
<sequence length="84" mass="9200">MVREAELAKTIEDENLRTDNAHTFVATAFRDNALRIAGTAITKVLSPVSRFASRGGHDEKKLRVIETLGASFEPIFGLSVGRND</sequence>
<name>A0A1H2K1B2_9ACTN</name>
<reference evidence="2 3" key="1">
    <citation type="submission" date="2016-10" db="EMBL/GenBank/DDBJ databases">
        <authorList>
            <person name="de Groot N.N."/>
        </authorList>
    </citation>
    <scope>NUCLEOTIDE SEQUENCE [LARGE SCALE GENOMIC DNA]</scope>
    <source>
        <strain evidence="2 3">DSM 44215</strain>
    </source>
</reference>
<feature type="domain" description="Type I restriction enzyme R protein C-terminal" evidence="1">
    <location>
        <begin position="3"/>
        <end position="72"/>
    </location>
</feature>
<accession>A0A1H2K1B2</accession>
<organism evidence="2 3">
    <name type="scientific">Gordonia westfalica</name>
    <dbReference type="NCBI Taxonomy" id="158898"/>
    <lineage>
        <taxon>Bacteria</taxon>
        <taxon>Bacillati</taxon>
        <taxon>Actinomycetota</taxon>
        <taxon>Actinomycetes</taxon>
        <taxon>Mycobacteriales</taxon>
        <taxon>Gordoniaceae</taxon>
        <taxon>Gordonia</taxon>
    </lineage>
</organism>
<dbReference type="EMBL" id="FNLM01000034">
    <property type="protein sequence ID" value="SDU62198.1"/>
    <property type="molecule type" value="Genomic_DNA"/>
</dbReference>
<dbReference type="InterPro" id="IPR022625">
    <property type="entry name" value="TypeI_RM_Rsu_C"/>
</dbReference>
<dbReference type="Pfam" id="PF12008">
    <property type="entry name" value="EcoR124_C"/>
    <property type="match status" value="1"/>
</dbReference>
<proteinExistence type="predicted"/>
<dbReference type="Proteomes" id="UP000183180">
    <property type="component" value="Unassembled WGS sequence"/>
</dbReference>
<evidence type="ECO:0000313" key="2">
    <source>
        <dbReference type="EMBL" id="SDU62198.1"/>
    </source>
</evidence>
<evidence type="ECO:0000313" key="3">
    <source>
        <dbReference type="Proteomes" id="UP000183180"/>
    </source>
</evidence>
<protein>
    <submittedName>
        <fullName evidence="2">Type I restriction enzyme, R subunit</fullName>
    </submittedName>
</protein>
<dbReference type="AlphaFoldDB" id="A0A1H2K1B2"/>